<evidence type="ECO:0000313" key="8">
    <source>
        <dbReference type="Proteomes" id="UP000339690"/>
    </source>
</evidence>
<keyword evidence="8" id="KW-1185">Reference proteome</keyword>
<dbReference type="GO" id="GO:0016773">
    <property type="term" value="F:phosphotransferase activity, alcohol group as acceptor"/>
    <property type="evidence" value="ECO:0007669"/>
    <property type="project" value="InterPro"/>
</dbReference>
<keyword evidence="2" id="KW-0808">Transferase</keyword>
<dbReference type="SUPFAM" id="SSF53613">
    <property type="entry name" value="Ribokinase-like"/>
    <property type="match status" value="1"/>
</dbReference>
<dbReference type="Gene3D" id="3.30.1110.20">
    <property type="match status" value="1"/>
</dbReference>
<evidence type="ECO:0000256" key="3">
    <source>
        <dbReference type="ARBA" id="ARBA00022723"/>
    </source>
</evidence>
<dbReference type="PANTHER" id="PTHR21208:SF1">
    <property type="entry name" value="ADP-DEPENDENT GLUCOKINASE"/>
    <property type="match status" value="1"/>
</dbReference>
<name>A0A5Q2TQ12_9BACI</name>
<evidence type="ECO:0000256" key="1">
    <source>
        <dbReference type="ARBA" id="ARBA00022490"/>
    </source>
</evidence>
<keyword evidence="3" id="KW-0479">Metal-binding</keyword>
<dbReference type="PROSITE" id="PS51255">
    <property type="entry name" value="ADPK"/>
    <property type="match status" value="1"/>
</dbReference>
<keyword evidence="4 7" id="KW-0418">Kinase</keyword>
<dbReference type="RefSeq" id="WP_153792406.1">
    <property type="nucleotide sequence ID" value="NZ_CP045915.1"/>
</dbReference>
<dbReference type="InterPro" id="IPR029056">
    <property type="entry name" value="Ribokinase-like"/>
</dbReference>
<dbReference type="AlphaFoldDB" id="A0A5Q2TQ12"/>
<evidence type="ECO:0000256" key="4">
    <source>
        <dbReference type="ARBA" id="ARBA00022777"/>
    </source>
</evidence>
<keyword evidence="1" id="KW-0963">Cytoplasm</keyword>
<dbReference type="PANTHER" id="PTHR21208">
    <property type="entry name" value="ADP-DEPENDENT GLUCOKINASE"/>
    <property type="match status" value="1"/>
</dbReference>
<evidence type="ECO:0000256" key="2">
    <source>
        <dbReference type="ARBA" id="ARBA00022679"/>
    </source>
</evidence>
<reference evidence="7 8" key="1">
    <citation type="submission" date="2019-11" db="EMBL/GenBank/DDBJ databases">
        <title>Gracilibacillus salitolerans sp. nov., a moderate halophile isolated from a saline soil in northwest China.</title>
        <authorList>
            <person name="Gan L."/>
        </authorList>
    </citation>
    <scope>NUCLEOTIDE SEQUENCE [LARGE SCALE GENOMIC DNA]</scope>
    <source>
        <strain evidence="7 8">SCU50</strain>
    </source>
</reference>
<dbReference type="Gene3D" id="3.40.1190.20">
    <property type="match status" value="1"/>
</dbReference>
<keyword evidence="6" id="KW-0324">Glycolysis</keyword>
<accession>A0A5Q2TQ12</accession>
<dbReference type="EMBL" id="CP045915">
    <property type="protein sequence ID" value="QGH36232.1"/>
    <property type="molecule type" value="Genomic_DNA"/>
</dbReference>
<gene>
    <name evidence="7" type="ORF">GI584_20260</name>
</gene>
<proteinExistence type="predicted"/>
<dbReference type="GO" id="GO:0046872">
    <property type="term" value="F:metal ion binding"/>
    <property type="evidence" value="ECO:0007669"/>
    <property type="project" value="UniProtKB-KW"/>
</dbReference>
<dbReference type="GO" id="GO:0006096">
    <property type="term" value="P:glycolytic process"/>
    <property type="evidence" value="ECO:0007669"/>
    <property type="project" value="UniProtKB-KW"/>
</dbReference>
<evidence type="ECO:0000256" key="6">
    <source>
        <dbReference type="ARBA" id="ARBA00023152"/>
    </source>
</evidence>
<protein>
    <submittedName>
        <fullName evidence="7">ADP-dependent glucokinase</fullName>
    </submittedName>
</protein>
<dbReference type="InterPro" id="IPR007666">
    <property type="entry name" value="ADP_PFK/GK"/>
</dbReference>
<keyword evidence="5" id="KW-0460">Magnesium</keyword>
<organism evidence="7 8">
    <name type="scientific">Gracilibacillus salitolerans</name>
    <dbReference type="NCBI Taxonomy" id="2663022"/>
    <lineage>
        <taxon>Bacteria</taxon>
        <taxon>Bacillati</taxon>
        <taxon>Bacillota</taxon>
        <taxon>Bacilli</taxon>
        <taxon>Bacillales</taxon>
        <taxon>Bacillaceae</taxon>
        <taxon>Gracilibacillus</taxon>
    </lineage>
</organism>
<dbReference type="KEGG" id="grc:GI584_20260"/>
<evidence type="ECO:0000313" key="7">
    <source>
        <dbReference type="EMBL" id="QGH36232.1"/>
    </source>
</evidence>
<dbReference type="Pfam" id="PF04587">
    <property type="entry name" value="ADP_PFK_GK"/>
    <property type="match status" value="1"/>
</dbReference>
<dbReference type="GO" id="GO:0016301">
    <property type="term" value="F:kinase activity"/>
    <property type="evidence" value="ECO:0007669"/>
    <property type="project" value="UniProtKB-KW"/>
</dbReference>
<dbReference type="Proteomes" id="UP000339690">
    <property type="component" value="Chromosome"/>
</dbReference>
<sequence>MKMEEKYVDCYNNMDKAINHRQSNNKMPAMGYTSNLDVLCDFNVDIINDLLEEYMEEELSQMKPAKVINTMEDFIRTVVYFCREGIGGEVDIADTKLIEHIFPTKYGMGGTATQGAMALAAIECPSLVHLTDDSKEVCDILDSPYIYTISSNGDLIHTNQVSQQVEQEIHFILQFKKGDSIHLKDESFEIPSSNRLIITKITVNETVPFSKPYFQYIEDNAKQISSNVLSSFNAIKYTDVLMERLNFVKQHIKKYRSNNPSGIVFFEDAHYHSDQVKKQCMETIYAEVDIVCMNEEELDQILKIYDFPINIDDIISCVEGVKFIKEHLNIQKGVIVHTKDYSMYVGEDLQSDIESGLIYGNMLATTKAIFGSYGSKQQIEKTLELPLSEIGMKNKEIISNSSYHNKAVIVPTKYIDKPKYTIGLGDSFVAGVQICFI</sequence>
<evidence type="ECO:0000256" key="5">
    <source>
        <dbReference type="ARBA" id="ARBA00022842"/>
    </source>
</evidence>